<comment type="caution">
    <text evidence="3">The sequence shown here is derived from an EMBL/GenBank/DDBJ whole genome shotgun (WGS) entry which is preliminary data.</text>
</comment>
<gene>
    <name evidence="3" type="ORF">DFJ66_4998</name>
</gene>
<name>A0A495XGL5_9PSEU</name>
<evidence type="ECO:0000313" key="4">
    <source>
        <dbReference type="Proteomes" id="UP000272729"/>
    </source>
</evidence>
<feature type="transmembrane region" description="Helical" evidence="1">
    <location>
        <begin position="27"/>
        <end position="48"/>
    </location>
</feature>
<evidence type="ECO:0000313" key="3">
    <source>
        <dbReference type="EMBL" id="RKT71703.1"/>
    </source>
</evidence>
<organism evidence="3 4">
    <name type="scientific">Saccharothrix variisporea</name>
    <dbReference type="NCBI Taxonomy" id="543527"/>
    <lineage>
        <taxon>Bacteria</taxon>
        <taxon>Bacillati</taxon>
        <taxon>Actinomycetota</taxon>
        <taxon>Actinomycetes</taxon>
        <taxon>Pseudonocardiales</taxon>
        <taxon>Pseudonocardiaceae</taxon>
        <taxon>Saccharothrix</taxon>
    </lineage>
</organism>
<evidence type="ECO:0000256" key="1">
    <source>
        <dbReference type="SAM" id="Phobius"/>
    </source>
</evidence>
<feature type="domain" description="DUF4097" evidence="2">
    <location>
        <begin position="137"/>
        <end position="280"/>
    </location>
</feature>
<sequence length="284" mass="29199">MSCGALTTYVGCTERWTSEGAVVVKRVVWAVVGVVALVGALAGCVRLVQEKFSDQGRVTEKVVAVRVQNDSGRVTVRGSDAATSVEVKRTVEYPRNTDKPSGTTYRVDGDTLVLDDCGRNCSVDYDVTVPGKDVKVVGGNGSGDVTFERVGSVDIEVGSGDVHVRDVSGSVKVENGSGDVDVSDVGGSFKGNVGSGRAKLTDMRGEVSVVDSSGDVEVGMAAVQPVRAESGSGKVEVRLPKGVYRVEAESGSGERSVGVATDPAAKVSVVVKSGSGDVSVQPAL</sequence>
<accession>A0A495XGL5</accession>
<dbReference type="Proteomes" id="UP000272729">
    <property type="component" value="Unassembled WGS sequence"/>
</dbReference>
<proteinExistence type="predicted"/>
<keyword evidence="4" id="KW-1185">Reference proteome</keyword>
<dbReference type="Pfam" id="PF13349">
    <property type="entry name" value="DUF4097"/>
    <property type="match status" value="1"/>
</dbReference>
<dbReference type="EMBL" id="RBXR01000001">
    <property type="protein sequence ID" value="RKT71703.1"/>
    <property type="molecule type" value="Genomic_DNA"/>
</dbReference>
<keyword evidence="1" id="KW-0472">Membrane</keyword>
<evidence type="ECO:0000259" key="2">
    <source>
        <dbReference type="Pfam" id="PF13349"/>
    </source>
</evidence>
<reference evidence="3 4" key="1">
    <citation type="submission" date="2018-10" db="EMBL/GenBank/DDBJ databases">
        <title>Sequencing the genomes of 1000 actinobacteria strains.</title>
        <authorList>
            <person name="Klenk H.-P."/>
        </authorList>
    </citation>
    <scope>NUCLEOTIDE SEQUENCE [LARGE SCALE GENOMIC DNA]</scope>
    <source>
        <strain evidence="3 4">DSM 43911</strain>
    </source>
</reference>
<dbReference type="AlphaFoldDB" id="A0A495XGL5"/>
<keyword evidence="1" id="KW-1133">Transmembrane helix</keyword>
<dbReference type="InterPro" id="IPR025164">
    <property type="entry name" value="Toastrack_DUF4097"/>
</dbReference>
<protein>
    <submittedName>
        <fullName evidence="3">Putative adhesin</fullName>
    </submittedName>
</protein>
<keyword evidence="1" id="KW-0812">Transmembrane</keyword>